<feature type="compositionally biased region" description="Pro residues" evidence="1">
    <location>
        <begin position="99"/>
        <end position="108"/>
    </location>
</feature>
<gene>
    <name evidence="2" type="ORF">G5B91_24310</name>
</gene>
<accession>A0A6G6J1W5</accession>
<evidence type="ECO:0000313" key="3">
    <source>
        <dbReference type="Proteomes" id="UP000501063"/>
    </source>
</evidence>
<evidence type="ECO:0000313" key="2">
    <source>
        <dbReference type="EMBL" id="QIE89217.1"/>
    </source>
</evidence>
<evidence type="ECO:0000256" key="1">
    <source>
        <dbReference type="SAM" id="MobiDB-lite"/>
    </source>
</evidence>
<dbReference type="EMBL" id="CP049140">
    <property type="protein sequence ID" value="QIE89217.1"/>
    <property type="molecule type" value="Genomic_DNA"/>
</dbReference>
<reference evidence="2 3" key="1">
    <citation type="submission" date="2020-02" db="EMBL/GenBank/DDBJ databases">
        <title>Integrative conjugative elements (ICEs) and plasmids drive adaptation of Pseudomonas nitroreducens strain HBP1 to wastewater environment.</title>
        <authorList>
            <person name="Sentchilo V."/>
            <person name="Carraro N."/>
            <person name="Bertelli C."/>
            <person name="van der Meer J.R."/>
        </authorList>
    </citation>
    <scope>NUCLEOTIDE SEQUENCE [LARGE SCALE GENOMIC DNA]</scope>
    <source>
        <strain evidence="2 3">HBP1</strain>
    </source>
</reference>
<dbReference type="KEGG" id="pnt:G5B91_24310"/>
<feature type="region of interest" description="Disordered" evidence="1">
    <location>
        <begin position="89"/>
        <end position="108"/>
    </location>
</feature>
<name>A0A6G6J1W5_PSENT</name>
<proteinExistence type="predicted"/>
<protein>
    <submittedName>
        <fullName evidence="2">Uncharacterized protein</fullName>
    </submittedName>
</protein>
<dbReference type="Proteomes" id="UP000501063">
    <property type="component" value="Chromosome"/>
</dbReference>
<dbReference type="AlphaFoldDB" id="A0A6G6J1W5"/>
<organism evidence="2 3">
    <name type="scientific">Pseudomonas nitroreducens</name>
    <dbReference type="NCBI Taxonomy" id="46680"/>
    <lineage>
        <taxon>Bacteria</taxon>
        <taxon>Pseudomonadati</taxon>
        <taxon>Pseudomonadota</taxon>
        <taxon>Gammaproteobacteria</taxon>
        <taxon>Pseudomonadales</taxon>
        <taxon>Pseudomonadaceae</taxon>
        <taxon>Pseudomonas</taxon>
    </lineage>
</organism>
<dbReference type="RefSeq" id="WP_024763393.1">
    <property type="nucleotide sequence ID" value="NZ_CP049140.1"/>
</dbReference>
<sequence length="108" mass="11596">MQFELTALCLNVKKVTVEGRTYCSAIIAREPMTEQERLQNRGYLVQKVSAETTVFDQITDLDKPGPRKFIATLVNAAGGKSQPHLMAVLPGVPTSSTPTPSPAPKAAA</sequence>